<evidence type="ECO:0000256" key="1">
    <source>
        <dbReference type="SAM" id="Phobius"/>
    </source>
</evidence>
<keyword evidence="1" id="KW-1133">Transmembrane helix</keyword>
<dbReference type="AlphaFoldDB" id="A0A0J8GQG7"/>
<feature type="transmembrane region" description="Helical" evidence="1">
    <location>
        <begin position="12"/>
        <end position="34"/>
    </location>
</feature>
<keyword evidence="1" id="KW-0812">Transmembrane</keyword>
<organism evidence="2 3">
    <name type="scientific">Catenovulum maritimum</name>
    <dbReference type="NCBI Taxonomy" id="1513271"/>
    <lineage>
        <taxon>Bacteria</taxon>
        <taxon>Pseudomonadati</taxon>
        <taxon>Pseudomonadota</taxon>
        <taxon>Gammaproteobacteria</taxon>
        <taxon>Alteromonadales</taxon>
        <taxon>Alteromonadaceae</taxon>
        <taxon>Catenovulum</taxon>
    </lineage>
</organism>
<keyword evidence="3" id="KW-1185">Reference proteome</keyword>
<comment type="caution">
    <text evidence="2">The sequence shown here is derived from an EMBL/GenBank/DDBJ whole genome shotgun (WGS) entry which is preliminary data.</text>
</comment>
<accession>A0A0J8GQG7</accession>
<feature type="transmembrane region" description="Helical" evidence="1">
    <location>
        <begin position="54"/>
        <end position="75"/>
    </location>
</feature>
<evidence type="ECO:0000313" key="2">
    <source>
        <dbReference type="EMBL" id="KMT64987.1"/>
    </source>
</evidence>
<name>A0A0J8GQG7_9ALTE</name>
<sequence>MKFKELGVSDSFLWFFICSFFVFWLGDQLIGALLHLEILNIRVTNMISFEEEPFWFIFVSSFKFAFWCFSILVVFKYIQSKLRKKGT</sequence>
<reference evidence="2 3" key="1">
    <citation type="submission" date="2015-04" db="EMBL/GenBank/DDBJ databases">
        <title>Draft Genome Sequence of the Novel Agar-Digesting Marine Bacterium Q1.</title>
        <authorList>
            <person name="Li Y."/>
            <person name="Li D."/>
            <person name="Chen G."/>
            <person name="Du Z."/>
        </authorList>
    </citation>
    <scope>NUCLEOTIDE SEQUENCE [LARGE SCALE GENOMIC DNA]</scope>
    <source>
        <strain evidence="2 3">Q1</strain>
    </source>
</reference>
<keyword evidence="1" id="KW-0472">Membrane</keyword>
<protein>
    <submittedName>
        <fullName evidence="2">Uncharacterized protein</fullName>
    </submittedName>
</protein>
<gene>
    <name evidence="2" type="ORF">XM47_10890</name>
</gene>
<proteinExistence type="predicted"/>
<dbReference type="EMBL" id="LAZL01000016">
    <property type="protein sequence ID" value="KMT64987.1"/>
    <property type="molecule type" value="Genomic_DNA"/>
</dbReference>
<dbReference type="Proteomes" id="UP000037600">
    <property type="component" value="Unassembled WGS sequence"/>
</dbReference>
<evidence type="ECO:0000313" key="3">
    <source>
        <dbReference type="Proteomes" id="UP000037600"/>
    </source>
</evidence>
<dbReference type="STRING" id="1513271.XM47_10890"/>